<reference evidence="15 16" key="1">
    <citation type="journal article" date="2014" name="PLoS Genet.">
        <title>Phylogenetically driven sequencing of extremely halophilic archaea reveals strategies for static and dynamic osmo-response.</title>
        <authorList>
            <person name="Becker E.A."/>
            <person name="Seitzer P.M."/>
            <person name="Tritt A."/>
            <person name="Larsen D."/>
            <person name="Krusor M."/>
            <person name="Yao A.I."/>
            <person name="Wu D."/>
            <person name="Madern D."/>
            <person name="Eisen J.A."/>
            <person name="Darling A.E."/>
            <person name="Facciotti M.T."/>
        </authorList>
    </citation>
    <scope>NUCLEOTIDE SEQUENCE [LARGE SCALE GENOMIC DNA]</scope>
    <source>
        <strain evidence="15 16">DSM 12278</strain>
    </source>
</reference>
<evidence type="ECO:0000259" key="14">
    <source>
        <dbReference type="Pfam" id="PF10559"/>
    </source>
</evidence>
<dbReference type="NCBIfam" id="NF006341">
    <property type="entry name" value="PRK08568.1-5"/>
    <property type="match status" value="1"/>
</dbReference>
<feature type="transmembrane region" description="Helical" evidence="10">
    <location>
        <begin position="211"/>
        <end position="229"/>
    </location>
</feature>
<comment type="similarity">
    <text evidence="2 10 13">Belongs to the SecY/SEC61-alpha family.</text>
</comment>
<dbReference type="NCBIfam" id="TIGR00967">
    <property type="entry name" value="3a0501s007"/>
    <property type="match status" value="1"/>
</dbReference>
<dbReference type="eggNOG" id="arCOG04169">
    <property type="taxonomic scope" value="Archaea"/>
</dbReference>
<dbReference type="Pfam" id="PF10559">
    <property type="entry name" value="Plug_translocon"/>
    <property type="match status" value="1"/>
</dbReference>
<dbReference type="Gene3D" id="1.10.3370.10">
    <property type="entry name" value="SecY subunit domain"/>
    <property type="match status" value="1"/>
</dbReference>
<evidence type="ECO:0000256" key="13">
    <source>
        <dbReference type="RuleBase" id="RU004349"/>
    </source>
</evidence>
<dbReference type="InterPro" id="IPR019561">
    <property type="entry name" value="Translocon_Sec61/SecY_plug_dom"/>
</dbReference>
<dbReference type="PROSITE" id="PS00756">
    <property type="entry name" value="SECY_2"/>
    <property type="match status" value="1"/>
</dbReference>
<evidence type="ECO:0000256" key="9">
    <source>
        <dbReference type="ARBA" id="ARBA00023136"/>
    </source>
</evidence>
<keyword evidence="6 10" id="KW-0653">Protein transport</keyword>
<comment type="function">
    <text evidence="10 11">The central subunit of the protein translocation channel SecYEG. Consists of two halves formed by TMs 1-5 and 6-10. These two domains form a lateral gate at the front which open onto the bilayer between TMs 2 and 7, and are clamped together by SecE at the back. The channel is closed by both a pore ring composed of hydrophobic SecY resides and a short helix (helix 2A) on the extracellular side of the membrane which forms a plug. The plug probably moves laterally to allow the channel to open. The ring and the pore may move independently.</text>
</comment>
<evidence type="ECO:0000256" key="4">
    <source>
        <dbReference type="ARBA" id="ARBA00022475"/>
    </source>
</evidence>
<feature type="transmembrane region" description="Helical" evidence="10">
    <location>
        <begin position="241"/>
        <end position="259"/>
    </location>
</feature>
<dbReference type="GO" id="GO:0065002">
    <property type="term" value="P:intracellular protein transmembrane transport"/>
    <property type="evidence" value="ECO:0007669"/>
    <property type="project" value="UniProtKB-UniRule"/>
</dbReference>
<evidence type="ECO:0000256" key="1">
    <source>
        <dbReference type="ARBA" id="ARBA00004127"/>
    </source>
</evidence>
<dbReference type="PANTHER" id="PTHR10906">
    <property type="entry name" value="SECY/SEC61-ALPHA FAMILY MEMBER"/>
    <property type="match status" value="1"/>
</dbReference>
<dbReference type="PROSITE" id="PS00755">
    <property type="entry name" value="SECY_1"/>
    <property type="match status" value="1"/>
</dbReference>
<dbReference type="Pfam" id="PF00344">
    <property type="entry name" value="SecY"/>
    <property type="match status" value="1"/>
</dbReference>
<proteinExistence type="inferred from homology"/>
<dbReference type="GO" id="GO:0012505">
    <property type="term" value="C:endomembrane system"/>
    <property type="evidence" value="ECO:0007669"/>
    <property type="project" value="UniProtKB-SubCell"/>
</dbReference>
<keyword evidence="4 10" id="KW-1003">Cell membrane</keyword>
<evidence type="ECO:0000313" key="16">
    <source>
        <dbReference type="Proteomes" id="UP000011554"/>
    </source>
</evidence>
<dbReference type="PRINTS" id="PR00303">
    <property type="entry name" value="SECYTRNLCASE"/>
</dbReference>
<dbReference type="Proteomes" id="UP000011554">
    <property type="component" value="Unassembled WGS sequence"/>
</dbReference>
<dbReference type="GO" id="GO:0006605">
    <property type="term" value="P:protein targeting"/>
    <property type="evidence" value="ECO:0007669"/>
    <property type="project" value="UniProtKB-UniRule"/>
</dbReference>
<dbReference type="RefSeq" id="WP_006108940.1">
    <property type="nucleotide sequence ID" value="NZ_AOIO01000023.1"/>
</dbReference>
<evidence type="ECO:0000256" key="11">
    <source>
        <dbReference type="RuleBase" id="RU000537"/>
    </source>
</evidence>
<dbReference type="AlphaFoldDB" id="M0AT68"/>
<evidence type="ECO:0000256" key="5">
    <source>
        <dbReference type="ARBA" id="ARBA00022692"/>
    </source>
</evidence>
<evidence type="ECO:0000313" key="15">
    <source>
        <dbReference type="EMBL" id="ELZ01750.1"/>
    </source>
</evidence>
<keyword evidence="9 10" id="KW-0472">Membrane</keyword>
<dbReference type="InterPro" id="IPR002208">
    <property type="entry name" value="SecY/SEC61-alpha"/>
</dbReference>
<evidence type="ECO:0000256" key="6">
    <source>
        <dbReference type="ARBA" id="ARBA00022927"/>
    </source>
</evidence>
<accession>M0AT68</accession>
<dbReference type="GO" id="GO:0005886">
    <property type="term" value="C:plasma membrane"/>
    <property type="evidence" value="ECO:0007669"/>
    <property type="project" value="UniProtKB-SubCell"/>
</dbReference>
<dbReference type="HAMAP" id="MF_01465">
    <property type="entry name" value="SecY"/>
    <property type="match status" value="1"/>
</dbReference>
<feature type="transmembrane region" description="Helical" evidence="10">
    <location>
        <begin position="30"/>
        <end position="51"/>
    </location>
</feature>
<dbReference type="InterPro" id="IPR030659">
    <property type="entry name" value="SecY_CS"/>
</dbReference>
<keyword evidence="7 10" id="KW-1133">Transmembrane helix</keyword>
<keyword evidence="8 10" id="KW-0811">Translocation</keyword>
<feature type="transmembrane region" description="Helical" evidence="10">
    <location>
        <begin position="180"/>
        <end position="199"/>
    </location>
</feature>
<dbReference type="InterPro" id="IPR023201">
    <property type="entry name" value="SecY_dom_sf"/>
</dbReference>
<evidence type="ECO:0000256" key="2">
    <source>
        <dbReference type="ARBA" id="ARBA00005751"/>
    </source>
</evidence>
<feature type="transmembrane region" description="Helical" evidence="10">
    <location>
        <begin position="357"/>
        <end position="384"/>
    </location>
</feature>
<dbReference type="PIRSF" id="PIRSF004557">
    <property type="entry name" value="SecY"/>
    <property type="match status" value="1"/>
</dbReference>
<evidence type="ECO:0000256" key="8">
    <source>
        <dbReference type="ARBA" id="ARBA00023010"/>
    </source>
</evidence>
<evidence type="ECO:0000256" key="7">
    <source>
        <dbReference type="ARBA" id="ARBA00022989"/>
    </source>
</evidence>
<protein>
    <recommendedName>
        <fullName evidence="10 11">Protein translocase subunit SecY</fullName>
    </recommendedName>
    <alternativeName>
        <fullName evidence="10">Protein transport protein SEC61 subunit alpha homolog</fullName>
    </alternativeName>
</protein>
<feature type="transmembrane region" description="Helical" evidence="10">
    <location>
        <begin position="280"/>
        <end position="299"/>
    </location>
</feature>
<dbReference type="OrthoDB" id="371914at2157"/>
<dbReference type="SUPFAM" id="SSF103491">
    <property type="entry name" value="Preprotein translocase SecY subunit"/>
    <property type="match status" value="1"/>
</dbReference>
<evidence type="ECO:0000256" key="12">
    <source>
        <dbReference type="RuleBase" id="RU003484"/>
    </source>
</evidence>
<keyword evidence="5 10" id="KW-0812">Transmembrane</keyword>
<comment type="caution">
    <text evidence="15">The sequence shown here is derived from an EMBL/GenBank/DDBJ whole genome shotgun (WGS) entry which is preliminary data.</text>
</comment>
<keyword evidence="3 10" id="KW-0813">Transport</keyword>
<feature type="transmembrane region" description="Helical" evidence="10">
    <location>
        <begin position="117"/>
        <end position="137"/>
    </location>
</feature>
<comment type="subcellular location">
    <subcellularLocation>
        <location evidence="10">Cell membrane</location>
        <topology evidence="10">Multi-pass membrane protein</topology>
    </subcellularLocation>
    <subcellularLocation>
        <location evidence="1">Endomembrane system</location>
        <topology evidence="1">Multi-pass membrane protein</topology>
    </subcellularLocation>
    <subcellularLocation>
        <location evidence="12">Membrane</location>
        <topology evidence="12">Multi-pass membrane protein</topology>
    </subcellularLocation>
</comment>
<feature type="transmembrane region" description="Helical" evidence="10">
    <location>
        <begin position="157"/>
        <end position="174"/>
    </location>
</feature>
<dbReference type="EMBL" id="AOIO01000023">
    <property type="protein sequence ID" value="ELZ01750.1"/>
    <property type="molecule type" value="Genomic_DNA"/>
</dbReference>
<keyword evidence="16" id="KW-1185">Reference proteome</keyword>
<dbReference type="PATRIC" id="fig|29540.5.peg.1943"/>
<comment type="subunit">
    <text evidence="10">Component of the Sec protein translocase complex. Heterotrimer consisting of alpha (SecY), beta (SecG) and gamma (SecE) subunits. The heterotrimers can form oligomers, although 1 heterotrimer is thought to be able to translocate proteins. Interacts with the ribosome. May interact with SecDF, and other proteins may be involved.</text>
</comment>
<organism evidence="15 16">
    <name type="scientific">Natrialba asiatica (strain ATCC 700177 / DSM 12278 / JCM 9576 / FERM P-10747 / NBRC 102637 / 172P1)</name>
    <dbReference type="NCBI Taxonomy" id="29540"/>
    <lineage>
        <taxon>Archaea</taxon>
        <taxon>Methanobacteriati</taxon>
        <taxon>Methanobacteriota</taxon>
        <taxon>Stenosarchaea group</taxon>
        <taxon>Halobacteria</taxon>
        <taxon>Halobacteriales</taxon>
        <taxon>Natrialbaceae</taxon>
        <taxon>Natrialba</taxon>
    </lineage>
</organism>
<evidence type="ECO:0000256" key="10">
    <source>
        <dbReference type="HAMAP-Rule" id="MF_01465"/>
    </source>
</evidence>
<gene>
    <name evidence="10" type="primary">secY</name>
    <name evidence="15" type="ORF">C481_09527</name>
</gene>
<feature type="transmembrane region" description="Helical" evidence="10">
    <location>
        <begin position="422"/>
        <end position="441"/>
    </location>
</feature>
<feature type="transmembrane region" description="Helical" evidence="10">
    <location>
        <begin position="72"/>
        <end position="97"/>
    </location>
</feature>
<sequence length="488" mass="52951">MGWKEAAEPVLTRMPAVRRPEGHVPFKRKLAWTAGILMLYFFLTNISLLGVQSGGATDLFGEFRAILAGSQGSLLQVGIGPIVTASIVLQLLGGANLLGLDTDDPRDQVLYQGLQKLLVVVMVVLTGLPIVFASGFLPAQSSLQFGGLTLDHMQVQLLMFAQIFAGGILILYMDEVVSKWGVGSGIGLFIIAGVSQRLVTGLIQPTAGGFFYDWYQIITGQVAVGSVFAGDGLYTILFQEGHIIALLTTVLIFAIVVYAESVRVEIPLSHARVKGARGRFPVKLIYASVLPMILVRALQANVQFIGQIMSSQLGANMPAFLGTYNANGQPVSGFFYYVAPIYSPNDWMWWTGEVSQAAWMVMIRVSIDLAFMIAGGAIFAVFWVETTDMGPESTAKQIQNSGMQIPGFRQNVGVIEKVMERYIPQVTIIGGALVGLLAVWANMLGTIGSISGTGLLLAVSITYKLYEEIAEEQMMEMHPMMRQMFGKE</sequence>
<evidence type="ECO:0000256" key="3">
    <source>
        <dbReference type="ARBA" id="ARBA00022448"/>
    </source>
</evidence>
<feature type="domain" description="Translocon Sec61/SecY plug" evidence="14">
    <location>
        <begin position="39"/>
        <end position="72"/>
    </location>
</feature>
<name>M0AT68_NATA1</name>
<dbReference type="STRING" id="29540.C481_09527"/>
<dbReference type="InterPro" id="IPR026593">
    <property type="entry name" value="SecY"/>
</dbReference>